<dbReference type="AlphaFoldDB" id="A0AAV0YLH2"/>
<name>A0AAV0YLH2_VICFA</name>
<keyword evidence="1" id="KW-0472">Membrane</keyword>
<evidence type="ECO:0000313" key="3">
    <source>
        <dbReference type="Proteomes" id="UP001157006"/>
    </source>
</evidence>
<keyword evidence="1" id="KW-0812">Transmembrane</keyword>
<protein>
    <submittedName>
        <fullName evidence="2">Uncharacterized protein</fullName>
    </submittedName>
</protein>
<proteinExistence type="predicted"/>
<dbReference type="Proteomes" id="UP001157006">
    <property type="component" value="Chromosome 1L"/>
</dbReference>
<evidence type="ECO:0000313" key="2">
    <source>
        <dbReference type="EMBL" id="CAI8585483.1"/>
    </source>
</evidence>
<keyword evidence="1" id="KW-1133">Transmembrane helix</keyword>
<sequence length="130" mass="14904">MTEMMVISLFMKESKRGLRGGDFGGRGELRSRRGVARLQMVFLAKMKSVSFFVSAYLMALYFLDLGFGKLKRVLLSETKATQRYKGLCEKLEKLTWSELVRRYDSGEVSMQVMLKNAKVLNVLVFCLVLK</sequence>
<dbReference type="EMBL" id="OX451736">
    <property type="protein sequence ID" value="CAI8585483.1"/>
    <property type="molecule type" value="Genomic_DNA"/>
</dbReference>
<gene>
    <name evidence="2" type="ORF">VFH_I208440</name>
</gene>
<organism evidence="2 3">
    <name type="scientific">Vicia faba</name>
    <name type="common">Broad bean</name>
    <name type="synonym">Faba vulgaris</name>
    <dbReference type="NCBI Taxonomy" id="3906"/>
    <lineage>
        <taxon>Eukaryota</taxon>
        <taxon>Viridiplantae</taxon>
        <taxon>Streptophyta</taxon>
        <taxon>Embryophyta</taxon>
        <taxon>Tracheophyta</taxon>
        <taxon>Spermatophyta</taxon>
        <taxon>Magnoliopsida</taxon>
        <taxon>eudicotyledons</taxon>
        <taxon>Gunneridae</taxon>
        <taxon>Pentapetalae</taxon>
        <taxon>rosids</taxon>
        <taxon>fabids</taxon>
        <taxon>Fabales</taxon>
        <taxon>Fabaceae</taxon>
        <taxon>Papilionoideae</taxon>
        <taxon>50 kb inversion clade</taxon>
        <taxon>NPAAA clade</taxon>
        <taxon>Hologalegina</taxon>
        <taxon>IRL clade</taxon>
        <taxon>Fabeae</taxon>
        <taxon>Vicia</taxon>
    </lineage>
</organism>
<reference evidence="2 3" key="1">
    <citation type="submission" date="2023-01" db="EMBL/GenBank/DDBJ databases">
        <authorList>
            <person name="Kreplak J."/>
        </authorList>
    </citation>
    <scope>NUCLEOTIDE SEQUENCE [LARGE SCALE GENOMIC DNA]</scope>
</reference>
<feature type="transmembrane region" description="Helical" evidence="1">
    <location>
        <begin position="49"/>
        <end position="67"/>
    </location>
</feature>
<keyword evidence="3" id="KW-1185">Reference proteome</keyword>
<evidence type="ECO:0000256" key="1">
    <source>
        <dbReference type="SAM" id="Phobius"/>
    </source>
</evidence>
<accession>A0AAV0YLH2</accession>